<dbReference type="PANTHER" id="PTHR47152:SF2">
    <property type="entry name" value="SLR2084 PROTEIN"/>
    <property type="match status" value="1"/>
</dbReference>
<evidence type="ECO:0000313" key="2">
    <source>
        <dbReference type="EMBL" id="WPF88357.1"/>
    </source>
</evidence>
<dbReference type="Pfam" id="PF05685">
    <property type="entry name" value="Uma2"/>
    <property type="match status" value="1"/>
</dbReference>
<dbReference type="EMBL" id="CP138348">
    <property type="protein sequence ID" value="WPF88357.1"/>
    <property type="molecule type" value="Genomic_DNA"/>
</dbReference>
<dbReference type="SUPFAM" id="SSF52980">
    <property type="entry name" value="Restriction endonuclease-like"/>
    <property type="match status" value="1"/>
</dbReference>
<dbReference type="InterPro" id="IPR011335">
    <property type="entry name" value="Restrct_endonuc-II-like"/>
</dbReference>
<organism evidence="2">
    <name type="scientific">Cyanobacterium aponinum AL20115</name>
    <dbReference type="NCBI Taxonomy" id="3090662"/>
    <lineage>
        <taxon>Bacteria</taxon>
        <taxon>Bacillati</taxon>
        <taxon>Cyanobacteriota</taxon>
        <taxon>Cyanophyceae</taxon>
        <taxon>Oscillatoriophycideae</taxon>
        <taxon>Chroococcales</taxon>
        <taxon>Geminocystaceae</taxon>
        <taxon>Cyanobacterium</taxon>
    </lineage>
</organism>
<dbReference type="InterPro" id="IPR008538">
    <property type="entry name" value="Uma2"/>
</dbReference>
<reference evidence="2" key="1">
    <citation type="submission" date="2023-11" db="EMBL/GenBank/DDBJ databases">
        <title>Genome sequence of Cyanobacterium aponinum BCRC AL20115.</title>
        <authorList>
            <person name="Chang H.-Y."/>
            <person name="Lin K.-M."/>
            <person name="Hsueh H.-T."/>
            <person name="Chu H.-A."/>
            <person name="Kuo C.-H."/>
        </authorList>
    </citation>
    <scope>NUCLEOTIDE SEQUENCE</scope>
    <source>
        <strain evidence="2">AL20115</strain>
    </source>
</reference>
<keyword evidence="2" id="KW-0378">Hydrolase</keyword>
<dbReference type="AlphaFoldDB" id="A0AAF1C175"/>
<dbReference type="PANTHER" id="PTHR47152">
    <property type="entry name" value="SLR2084 PROTEIN-RELATED"/>
    <property type="match status" value="1"/>
</dbReference>
<feature type="domain" description="Putative restriction endonuclease" evidence="1">
    <location>
        <begin position="21"/>
        <end position="183"/>
    </location>
</feature>
<protein>
    <submittedName>
        <fullName evidence="2">Uma2 family endonuclease</fullName>
    </submittedName>
</protein>
<keyword evidence="2" id="KW-0255">Endonuclease</keyword>
<dbReference type="InterPro" id="IPR012296">
    <property type="entry name" value="Nuclease_put_TT1808"/>
</dbReference>
<accession>A0AAF1C175</accession>
<dbReference type="CDD" id="cd06260">
    <property type="entry name" value="DUF820-like"/>
    <property type="match status" value="1"/>
</dbReference>
<name>A0AAF1C175_9CHRO</name>
<dbReference type="RefSeq" id="WP_320001434.1">
    <property type="nucleotide sequence ID" value="NZ_CP138348.1"/>
</dbReference>
<dbReference type="Gene3D" id="3.90.1570.10">
    <property type="entry name" value="tt1808, chain A"/>
    <property type="match status" value="1"/>
</dbReference>
<evidence type="ECO:0000259" key="1">
    <source>
        <dbReference type="Pfam" id="PF05685"/>
    </source>
</evidence>
<sequence length="213" mass="24629">MTAVITKPRGENIVKLNSVSWETFNRLLNELGDKRNQRLTYHDHILEIMSPLGRHENNNRFIESLIVVIADELGLNLKKFGSLTLKSEQFQQAVEPYSCYYLENEPKVRNKQQIDLTIDPPPDLVLEIDITSGSLHKLPIYANLGILEIWRYDGEKLTVFILEKETNNYQECDRSLAFPFLNLNLIPDLIQQSLIDGETAVLRAFRKCIRDSQ</sequence>
<keyword evidence="2" id="KW-0540">Nuclease</keyword>
<proteinExistence type="predicted"/>
<dbReference type="GO" id="GO:0004519">
    <property type="term" value="F:endonuclease activity"/>
    <property type="evidence" value="ECO:0007669"/>
    <property type="project" value="UniProtKB-KW"/>
</dbReference>
<gene>
    <name evidence="2" type="ORF">SAY89_16400</name>
</gene>